<evidence type="ECO:0000313" key="1">
    <source>
        <dbReference type="EMBL" id="NJC69221.1"/>
    </source>
</evidence>
<proteinExistence type="predicted"/>
<sequence>MAGAVWAVLPSARTCRRRGGSVSFDVDPTALDALRQLLERGSQDASAMKSYWHNNAGVDFTGEGIINLFRDTDDKIESNVEKYFDTLSGHTMPGVAEAVARAGKYYRSTDAAAAERLDGSMPSTDVTAATRDDLQVTADYLHPSPAFSDVAEPTNQLKALPDFNATMPYQPAWTDLASPTSLLRDAIWAVTKLGVMLGICDRQYDIFEVVLKPVCGDWAGIKATGATMTNLANATIDLHVNLGHAILGMNTAWHGNAADAASAHFHLIRKSLFDAGVALTKLGAEYDGAAEACYSMSSTIGAILGDITDAAVAAAVAGAATGALTASGVGVPAALVLGAFTLTKVYRVVKEVFNIIKIIADMTARVNALRSAVGSTSGDFGKIDGSFTPFGLPETPALPR</sequence>
<evidence type="ECO:0008006" key="3">
    <source>
        <dbReference type="Google" id="ProtNLM"/>
    </source>
</evidence>
<dbReference type="EMBL" id="JAATVY010000003">
    <property type="protein sequence ID" value="NJC69221.1"/>
    <property type="molecule type" value="Genomic_DNA"/>
</dbReference>
<evidence type="ECO:0000313" key="2">
    <source>
        <dbReference type="Proteomes" id="UP000722989"/>
    </source>
</evidence>
<dbReference type="RefSeq" id="WP_167924130.1">
    <property type="nucleotide sequence ID" value="NZ_JAATVY010000003.1"/>
</dbReference>
<dbReference type="Proteomes" id="UP000722989">
    <property type="component" value="Unassembled WGS sequence"/>
</dbReference>
<protein>
    <recommendedName>
        <fullName evidence="3">WXG100 family type VII secretion target</fullName>
    </recommendedName>
</protein>
<name>A0ABX0XTS0_9ACTN</name>
<gene>
    <name evidence="1" type="ORF">HC031_05740</name>
</gene>
<accession>A0ABX0XTS0</accession>
<reference evidence="1 2" key="1">
    <citation type="submission" date="2020-03" db="EMBL/GenBank/DDBJ databases">
        <title>WGS of the type strain of Planosporangium spp.</title>
        <authorList>
            <person name="Thawai C."/>
        </authorList>
    </citation>
    <scope>NUCLEOTIDE SEQUENCE [LARGE SCALE GENOMIC DNA]</scope>
    <source>
        <strain evidence="1 2">TBRC 5610</strain>
    </source>
</reference>
<keyword evidence="2" id="KW-1185">Reference proteome</keyword>
<organism evidence="1 2">
    <name type="scientific">Planosporangium thailandense</name>
    <dbReference type="NCBI Taxonomy" id="765197"/>
    <lineage>
        <taxon>Bacteria</taxon>
        <taxon>Bacillati</taxon>
        <taxon>Actinomycetota</taxon>
        <taxon>Actinomycetes</taxon>
        <taxon>Micromonosporales</taxon>
        <taxon>Micromonosporaceae</taxon>
        <taxon>Planosporangium</taxon>
    </lineage>
</organism>
<comment type="caution">
    <text evidence="1">The sequence shown here is derived from an EMBL/GenBank/DDBJ whole genome shotgun (WGS) entry which is preliminary data.</text>
</comment>